<gene>
    <name evidence="7" type="ORF">CEPID_00855</name>
</gene>
<dbReference type="FunFam" id="1.10.10.10:FF:000001">
    <property type="entry name" value="LysR family transcriptional regulator"/>
    <property type="match status" value="1"/>
</dbReference>
<keyword evidence="2" id="KW-0805">Transcription regulation</keyword>
<dbReference type="GO" id="GO:0003677">
    <property type="term" value="F:DNA binding"/>
    <property type="evidence" value="ECO:0007669"/>
    <property type="project" value="UniProtKB-KW"/>
</dbReference>
<dbReference type="PANTHER" id="PTHR30346:SF28">
    <property type="entry name" value="HTH-TYPE TRANSCRIPTIONAL REGULATOR CYNR"/>
    <property type="match status" value="1"/>
</dbReference>
<comment type="similarity">
    <text evidence="1">Belongs to the LysR transcriptional regulatory family.</text>
</comment>
<keyword evidence="4" id="KW-0010">Activator</keyword>
<dbReference type="OrthoDB" id="9803735at2"/>
<keyword evidence="5" id="KW-0804">Transcription</keyword>
<evidence type="ECO:0000256" key="3">
    <source>
        <dbReference type="ARBA" id="ARBA00023125"/>
    </source>
</evidence>
<dbReference type="SUPFAM" id="SSF46785">
    <property type="entry name" value="Winged helix' DNA-binding domain"/>
    <property type="match status" value="1"/>
</dbReference>
<dbReference type="SUPFAM" id="SSF53850">
    <property type="entry name" value="Periplasmic binding protein-like II"/>
    <property type="match status" value="1"/>
</dbReference>
<organism evidence="7 8">
    <name type="scientific">Corynebacterium epidermidicanis</name>
    <dbReference type="NCBI Taxonomy" id="1050174"/>
    <lineage>
        <taxon>Bacteria</taxon>
        <taxon>Bacillati</taxon>
        <taxon>Actinomycetota</taxon>
        <taxon>Actinomycetes</taxon>
        <taxon>Mycobacteriales</taxon>
        <taxon>Corynebacteriaceae</taxon>
        <taxon>Corynebacterium</taxon>
    </lineage>
</organism>
<dbReference type="Proteomes" id="UP000035368">
    <property type="component" value="Chromosome"/>
</dbReference>
<evidence type="ECO:0000313" key="8">
    <source>
        <dbReference type="Proteomes" id="UP000035368"/>
    </source>
</evidence>
<dbReference type="RefSeq" id="WP_047239354.1">
    <property type="nucleotide sequence ID" value="NZ_CP011541.1"/>
</dbReference>
<dbReference type="Gene3D" id="1.10.10.10">
    <property type="entry name" value="Winged helix-like DNA-binding domain superfamily/Winged helix DNA-binding domain"/>
    <property type="match status" value="1"/>
</dbReference>
<dbReference type="InterPro" id="IPR036388">
    <property type="entry name" value="WH-like_DNA-bd_sf"/>
</dbReference>
<accession>A0A0G3GNB6</accession>
<dbReference type="Pfam" id="PF00126">
    <property type="entry name" value="HTH_1"/>
    <property type="match status" value="1"/>
</dbReference>
<evidence type="ECO:0000256" key="4">
    <source>
        <dbReference type="ARBA" id="ARBA00023159"/>
    </source>
</evidence>
<dbReference type="AlphaFoldDB" id="A0A0G3GNB6"/>
<evidence type="ECO:0000256" key="5">
    <source>
        <dbReference type="ARBA" id="ARBA00023163"/>
    </source>
</evidence>
<sequence length="295" mass="32297">MNFGTEDLRSFIAVADEGHLTDTADKLGIPQPTLSRRIARIESALGTELFDRVGRSLVLNTRGTAFLAASRRIIHEVDAATTEVHRLMDPELGTVRLGFMHSLGTWLVPALLRQYRSQHPNVQFELVQADALSLAEAVLNDALDLAFVAPAPQLEGVAWHEVSTQQLAIAVPEDHRLADAKSVCLKDLENEPFVGMYPGYGIQILLERLCAATGFAPKIAFTTMEMTTVGGLVAAGLGIALLPMGDDRLIPDGVALVPLEPRTEREIGLVWREAQAENSPPVRMFKDFVLRSGRW</sequence>
<dbReference type="Gene3D" id="3.40.190.10">
    <property type="entry name" value="Periplasmic binding protein-like II"/>
    <property type="match status" value="2"/>
</dbReference>
<name>A0A0G3GNB6_9CORY</name>
<protein>
    <submittedName>
        <fullName evidence="7">Transcriptional regulator</fullName>
    </submittedName>
</protein>
<dbReference type="GO" id="GO:0032993">
    <property type="term" value="C:protein-DNA complex"/>
    <property type="evidence" value="ECO:0007669"/>
    <property type="project" value="TreeGrafter"/>
</dbReference>
<proteinExistence type="inferred from homology"/>
<evidence type="ECO:0000259" key="6">
    <source>
        <dbReference type="PROSITE" id="PS50931"/>
    </source>
</evidence>
<dbReference type="CDD" id="cd08434">
    <property type="entry name" value="PBP2_GltC_like"/>
    <property type="match status" value="1"/>
</dbReference>
<evidence type="ECO:0000313" key="7">
    <source>
        <dbReference type="EMBL" id="AKK02065.1"/>
    </source>
</evidence>
<dbReference type="PROSITE" id="PS50931">
    <property type="entry name" value="HTH_LYSR"/>
    <property type="match status" value="1"/>
</dbReference>
<reference evidence="7 8" key="1">
    <citation type="submission" date="2015-05" db="EMBL/GenBank/DDBJ databases">
        <title>Complete genome sequence of Corynebacterium epidermidicanis DSM 45586, isolated from the skin of a dog suffering from pruritus.</title>
        <authorList>
            <person name="Ruckert C."/>
            <person name="Albersmeier A."/>
            <person name="Winkler A."/>
            <person name="Tauch A."/>
        </authorList>
    </citation>
    <scope>NUCLEOTIDE SEQUENCE [LARGE SCALE GENOMIC DNA]</scope>
    <source>
        <strain evidence="7 8">DSM 45586</strain>
    </source>
</reference>
<dbReference type="GO" id="GO:0003700">
    <property type="term" value="F:DNA-binding transcription factor activity"/>
    <property type="evidence" value="ECO:0007669"/>
    <property type="project" value="InterPro"/>
</dbReference>
<evidence type="ECO:0000256" key="1">
    <source>
        <dbReference type="ARBA" id="ARBA00009437"/>
    </source>
</evidence>
<dbReference type="InterPro" id="IPR036390">
    <property type="entry name" value="WH_DNA-bd_sf"/>
</dbReference>
<feature type="domain" description="HTH lysR-type" evidence="6">
    <location>
        <begin position="1"/>
        <end position="60"/>
    </location>
</feature>
<dbReference type="PATRIC" id="fig|1050174.4.peg.180"/>
<dbReference type="PRINTS" id="PR00039">
    <property type="entry name" value="HTHLYSR"/>
</dbReference>
<dbReference type="EMBL" id="CP011541">
    <property type="protein sequence ID" value="AKK02065.1"/>
    <property type="molecule type" value="Genomic_DNA"/>
</dbReference>
<dbReference type="InterPro" id="IPR000847">
    <property type="entry name" value="LysR_HTH_N"/>
</dbReference>
<keyword evidence="8" id="KW-1185">Reference proteome</keyword>
<dbReference type="Pfam" id="PF03466">
    <property type="entry name" value="LysR_substrate"/>
    <property type="match status" value="1"/>
</dbReference>
<dbReference type="KEGG" id="cei:CEPID_00855"/>
<dbReference type="STRING" id="1050174.CEPID_00855"/>
<keyword evidence="3" id="KW-0238">DNA-binding</keyword>
<dbReference type="InterPro" id="IPR005119">
    <property type="entry name" value="LysR_subst-bd"/>
</dbReference>
<evidence type="ECO:0000256" key="2">
    <source>
        <dbReference type="ARBA" id="ARBA00023015"/>
    </source>
</evidence>
<dbReference type="PANTHER" id="PTHR30346">
    <property type="entry name" value="TRANSCRIPTIONAL DUAL REGULATOR HCAR-RELATED"/>
    <property type="match status" value="1"/>
</dbReference>